<dbReference type="EMBL" id="JAFLHG010000007">
    <property type="protein sequence ID" value="MBT8798133.1"/>
    <property type="molecule type" value="Genomic_DNA"/>
</dbReference>
<gene>
    <name evidence="1" type="ORF">J0P97_08620</name>
</gene>
<proteinExistence type="predicted"/>
<keyword evidence="2" id="KW-1185">Reference proteome</keyword>
<name>A0ABS5XUB7_9MICO</name>
<dbReference type="RefSeq" id="WP_215487380.1">
    <property type="nucleotide sequence ID" value="NZ_BAAAPJ010000002.1"/>
</dbReference>
<comment type="caution">
    <text evidence="1">The sequence shown here is derived from an EMBL/GenBank/DDBJ whole genome shotgun (WGS) entry which is preliminary data.</text>
</comment>
<dbReference type="InterPro" id="IPR009351">
    <property type="entry name" value="AlkZ-like"/>
</dbReference>
<dbReference type="Pfam" id="PF06224">
    <property type="entry name" value="AlkZ-like"/>
    <property type="match status" value="1"/>
</dbReference>
<sequence>MDLENLRARRLRAHRLSDPAPDVVSAARHLTATQAQEFWGGRWALAVRTAGEPTLREVDRAFDRGDLIRSWTQRGTVHIVDPRDLGWMLSVTSARQDRQAAGIHRSLEIDDHPLGRAERAARAALCGGNRLTRLEFAEVLVGAGVDTSGMRGNMILTALCRRGVIVLGPVVPREGAPTREQYLVAADEWIRDAATPVDPLAELLVRYLRAHGPAGLADFRWWAGLPLGLARAAREGAGERVSEIEEGIFVQAGTAGGSGVGAGAAASFDGLEVPALALGPFDEYYLSYADRTAICTPAQAAAIGPSANGAVKPVLIGSGGEVIGTWKHSLAVGRHHLDPVAELAPGGPGEASVAAALDRFARFLRG</sequence>
<dbReference type="Proteomes" id="UP000740605">
    <property type="component" value="Unassembled WGS sequence"/>
</dbReference>
<accession>A0ABS5XUB7</accession>
<evidence type="ECO:0000313" key="2">
    <source>
        <dbReference type="Proteomes" id="UP000740605"/>
    </source>
</evidence>
<reference evidence="1 2" key="1">
    <citation type="submission" date="2021-03" db="EMBL/GenBank/DDBJ databases">
        <title>Microbacterium pauli sp. nov., isolated from microfiltered milk.</title>
        <authorList>
            <person name="Bellassi P."/>
            <person name="Fontana A."/>
            <person name="Callegari M.L."/>
            <person name="Lorenzo M."/>
            <person name="Cappa F."/>
        </authorList>
    </citation>
    <scope>NUCLEOTIDE SEQUENCE [LARGE SCALE GENOMIC DNA]</scope>
    <source>
        <strain evidence="1 2">DSM 18909</strain>
    </source>
</reference>
<dbReference type="PANTHER" id="PTHR38479:SF2">
    <property type="entry name" value="WINGED HELIX DNA-BINDING DOMAIN-CONTAINING PROTEIN"/>
    <property type="match status" value="1"/>
</dbReference>
<dbReference type="PANTHER" id="PTHR38479">
    <property type="entry name" value="LMO0824 PROTEIN"/>
    <property type="match status" value="1"/>
</dbReference>
<organism evidence="1 2">
    <name type="scientific">Microbacterium flavum</name>
    <dbReference type="NCBI Taxonomy" id="415216"/>
    <lineage>
        <taxon>Bacteria</taxon>
        <taxon>Bacillati</taxon>
        <taxon>Actinomycetota</taxon>
        <taxon>Actinomycetes</taxon>
        <taxon>Micrococcales</taxon>
        <taxon>Microbacteriaceae</taxon>
        <taxon>Microbacterium</taxon>
    </lineage>
</organism>
<evidence type="ECO:0000313" key="1">
    <source>
        <dbReference type="EMBL" id="MBT8798133.1"/>
    </source>
</evidence>
<protein>
    <submittedName>
        <fullName evidence="1">AlkZ family DNA glycosylase</fullName>
    </submittedName>
</protein>